<gene>
    <name evidence="2" type="ORF">GCM10009017_19440</name>
    <name evidence="3" type="ORF">J2752_001961</name>
</gene>
<comment type="caution">
    <text evidence="2">The sequence shown here is derived from an EMBL/GenBank/DDBJ whole genome shotgun (WGS) entry which is preliminary data.</text>
</comment>
<reference evidence="3" key="3">
    <citation type="submission" date="2021-03" db="EMBL/GenBank/DDBJ databases">
        <title>Genomic Encyclopedia of Type Strains, Phase IV (KMG-IV): sequencing the most valuable type-strain genomes for metagenomic binning, comparative biology and taxonomic classification.</title>
        <authorList>
            <person name="Goeker M."/>
        </authorList>
    </citation>
    <scope>NUCLEOTIDE SEQUENCE</scope>
    <source>
        <strain evidence="3">DSM 22443</strain>
    </source>
</reference>
<evidence type="ECO:0000313" key="2">
    <source>
        <dbReference type="EMBL" id="GGM69365.1"/>
    </source>
</evidence>
<evidence type="ECO:0000313" key="4">
    <source>
        <dbReference type="Proteomes" id="UP000614609"/>
    </source>
</evidence>
<name>A0A830G0N9_9EURY</name>
<accession>A0A830G0N9</accession>
<evidence type="ECO:0000256" key="1">
    <source>
        <dbReference type="SAM" id="MobiDB-lite"/>
    </source>
</evidence>
<proteinExistence type="predicted"/>
<dbReference type="Proteomes" id="UP000614609">
    <property type="component" value="Unassembled WGS sequence"/>
</dbReference>
<feature type="region of interest" description="Disordered" evidence="1">
    <location>
        <begin position="151"/>
        <end position="182"/>
    </location>
</feature>
<sequence>MGRMETGGTHSGTVVRADTRFKGDLGERVDAYLEENDINATELVREAVADYLPDPNDDEGPRIRPPSTPELETALGILQDLARNNDGTIPKSVAKQELAQKHSRDKGACDTTLIQPLRREGYINELSAGPMGGRSMLRIVLPSDIPRILDAADDDEHETVADEWDQLDAAEPAARADGGDEW</sequence>
<dbReference type="Proteomes" id="UP000765891">
    <property type="component" value="Unassembled WGS sequence"/>
</dbReference>
<feature type="compositionally biased region" description="Acidic residues" evidence="1">
    <location>
        <begin position="151"/>
        <end position="168"/>
    </location>
</feature>
<reference evidence="2" key="1">
    <citation type="journal article" date="2014" name="Int. J. Syst. Evol. Microbiol.">
        <title>Complete genome sequence of Corynebacterium casei LMG S-19264T (=DSM 44701T), isolated from a smear-ripened cheese.</title>
        <authorList>
            <consortium name="US DOE Joint Genome Institute (JGI-PGF)"/>
            <person name="Walter F."/>
            <person name="Albersmeier A."/>
            <person name="Kalinowski J."/>
            <person name="Ruckert C."/>
        </authorList>
    </citation>
    <scope>NUCLEOTIDE SEQUENCE</scope>
    <source>
        <strain evidence="2">JCM 16108</strain>
    </source>
</reference>
<organism evidence="2 4">
    <name type="scientific">Halarchaeum rubridurum</name>
    <dbReference type="NCBI Taxonomy" id="489911"/>
    <lineage>
        <taxon>Archaea</taxon>
        <taxon>Methanobacteriati</taxon>
        <taxon>Methanobacteriota</taxon>
        <taxon>Stenosarchaea group</taxon>
        <taxon>Halobacteria</taxon>
        <taxon>Halobacteriales</taxon>
        <taxon>Halobacteriaceae</taxon>
    </lineage>
</organism>
<dbReference type="AlphaFoldDB" id="A0A830G0N9"/>
<dbReference type="EMBL" id="JAGGKO010000003">
    <property type="protein sequence ID" value="MBP1955049.1"/>
    <property type="molecule type" value="Genomic_DNA"/>
</dbReference>
<dbReference type="OrthoDB" id="381302at2157"/>
<dbReference type="RefSeq" id="WP_188872380.1">
    <property type="nucleotide sequence ID" value="NZ_BMOO01000004.1"/>
</dbReference>
<dbReference type="EMBL" id="BMOO01000004">
    <property type="protein sequence ID" value="GGM69365.1"/>
    <property type="molecule type" value="Genomic_DNA"/>
</dbReference>
<evidence type="ECO:0000313" key="3">
    <source>
        <dbReference type="EMBL" id="MBP1955049.1"/>
    </source>
</evidence>
<reference evidence="2" key="2">
    <citation type="submission" date="2020-09" db="EMBL/GenBank/DDBJ databases">
        <authorList>
            <person name="Sun Q."/>
            <person name="Ohkuma M."/>
        </authorList>
    </citation>
    <scope>NUCLEOTIDE SEQUENCE</scope>
    <source>
        <strain evidence="2">JCM 16108</strain>
    </source>
</reference>
<keyword evidence="4" id="KW-1185">Reference proteome</keyword>
<protein>
    <submittedName>
        <fullName evidence="2">Uncharacterized protein</fullName>
    </submittedName>
</protein>